<proteinExistence type="predicted"/>
<organism evidence="3 4">
    <name type="scientific">Teichococcus aerophilus</name>
    <dbReference type="NCBI Taxonomy" id="1224513"/>
    <lineage>
        <taxon>Bacteria</taxon>
        <taxon>Pseudomonadati</taxon>
        <taxon>Pseudomonadota</taxon>
        <taxon>Alphaproteobacteria</taxon>
        <taxon>Acetobacterales</taxon>
        <taxon>Roseomonadaceae</taxon>
        <taxon>Roseomonas</taxon>
    </lineage>
</organism>
<feature type="region of interest" description="Disordered" evidence="1">
    <location>
        <begin position="1"/>
        <end position="23"/>
    </location>
</feature>
<feature type="domain" description="Flagellar protein FlgJ N-terminal" evidence="2">
    <location>
        <begin position="38"/>
        <end position="81"/>
    </location>
</feature>
<name>A0ABR7RMA6_9PROT</name>
<protein>
    <submittedName>
        <fullName evidence="3">Rod-binding protein</fullName>
    </submittedName>
</protein>
<sequence length="95" mass="9994">MMDSVTATGPSRSAAHPTPERRVARQLESTFASEMLRAARPQKREGMFDGGTGAGAFDSFMDNAMGDAMVQRGGLGLTSTIESLITGRASRGTGR</sequence>
<accession>A0ABR7RMA6</accession>
<comment type="caution">
    <text evidence="3">The sequence shown here is derived from an EMBL/GenBank/DDBJ whole genome shotgun (WGS) entry which is preliminary data.</text>
</comment>
<evidence type="ECO:0000259" key="2">
    <source>
        <dbReference type="Pfam" id="PF10135"/>
    </source>
</evidence>
<dbReference type="InterPro" id="IPR019301">
    <property type="entry name" value="Flagellar_prot_FlgJ_N"/>
</dbReference>
<keyword evidence="4" id="KW-1185">Reference proteome</keyword>
<dbReference type="Proteomes" id="UP000626026">
    <property type="component" value="Unassembled WGS sequence"/>
</dbReference>
<reference evidence="3 4" key="1">
    <citation type="journal article" date="2013" name="Int. J. Syst. Evol. Microbiol.">
        <title>Roseomonas aerophila sp. nov., isolated from air.</title>
        <authorList>
            <person name="Kim S.J."/>
            <person name="Weon H.Y."/>
            <person name="Ahn J.H."/>
            <person name="Hong S.B."/>
            <person name="Seok S.J."/>
            <person name="Whang K.S."/>
            <person name="Kwon S.W."/>
        </authorList>
    </citation>
    <scope>NUCLEOTIDE SEQUENCE [LARGE SCALE GENOMIC DNA]</scope>
    <source>
        <strain evidence="3 4">NBRC 108923</strain>
    </source>
</reference>
<evidence type="ECO:0000313" key="4">
    <source>
        <dbReference type="Proteomes" id="UP000626026"/>
    </source>
</evidence>
<dbReference type="EMBL" id="JACTVA010000021">
    <property type="protein sequence ID" value="MBC9207739.1"/>
    <property type="molecule type" value="Genomic_DNA"/>
</dbReference>
<evidence type="ECO:0000256" key="1">
    <source>
        <dbReference type="SAM" id="MobiDB-lite"/>
    </source>
</evidence>
<dbReference type="RefSeq" id="WP_187784904.1">
    <property type="nucleotide sequence ID" value="NZ_JACTVA010000021.1"/>
</dbReference>
<evidence type="ECO:0000313" key="3">
    <source>
        <dbReference type="EMBL" id="MBC9207739.1"/>
    </source>
</evidence>
<dbReference type="Pfam" id="PF10135">
    <property type="entry name" value="Rod-binding"/>
    <property type="match status" value="1"/>
</dbReference>
<gene>
    <name evidence="3" type="ORF">IBL26_12915</name>
</gene>
<feature type="compositionally biased region" description="Polar residues" evidence="1">
    <location>
        <begin position="1"/>
        <end position="11"/>
    </location>
</feature>